<evidence type="ECO:0000259" key="2">
    <source>
        <dbReference type="Pfam" id="PF23872"/>
    </source>
</evidence>
<proteinExistence type="predicted"/>
<keyword evidence="4" id="KW-1185">Reference proteome</keyword>
<sequence length="240" mass="26141">MRYHTTKVSRNEKTGPMPVVTSSADTCPDSCPLKAKGCYALTGPLKLHWDKVTSGERGTDLDEALKPIRKLNRGALWRWGQAGDLPGKGDVIDHEAMRKIATVNRGKRAIVFTHKPPTPENLAILREVSEKGLNVNLSADNLEEADELADLGLPVVTVLSSEHGRKSAEPLGPFRERLRLLPRRTPKGRKIAVCPAIYADISCTECGVCADGDRKGVIIGFPAHGALKRHVDNVWCSGNP</sequence>
<name>A0A1L3SXS8_9HYPH</name>
<feature type="region of interest" description="Disordered" evidence="1">
    <location>
        <begin position="1"/>
        <end position="25"/>
    </location>
</feature>
<dbReference type="OrthoDB" id="8448480at2"/>
<feature type="domain" description="DUF7227" evidence="2">
    <location>
        <begin position="1"/>
        <end position="236"/>
    </location>
</feature>
<evidence type="ECO:0000256" key="1">
    <source>
        <dbReference type="SAM" id="MobiDB-lite"/>
    </source>
</evidence>
<gene>
    <name evidence="3" type="ORF">BSQ44_24160</name>
</gene>
<dbReference type="EMBL" id="CP018171">
    <property type="protein sequence ID" value="APH74115.1"/>
    <property type="molecule type" value="Genomic_DNA"/>
</dbReference>
<evidence type="ECO:0000313" key="3">
    <source>
        <dbReference type="EMBL" id="APH74115.1"/>
    </source>
</evidence>
<organism evidence="3 4">
    <name type="scientific">Aquibium oceanicum</name>
    <dbReference type="NCBI Taxonomy" id="1670800"/>
    <lineage>
        <taxon>Bacteria</taxon>
        <taxon>Pseudomonadati</taxon>
        <taxon>Pseudomonadota</taxon>
        <taxon>Alphaproteobacteria</taxon>
        <taxon>Hyphomicrobiales</taxon>
        <taxon>Phyllobacteriaceae</taxon>
        <taxon>Aquibium</taxon>
    </lineage>
</organism>
<dbReference type="InterPro" id="IPR055651">
    <property type="entry name" value="DUF7227"/>
</dbReference>
<dbReference type="STRING" id="1670800.BSQ44_24160"/>
<dbReference type="Pfam" id="PF23872">
    <property type="entry name" value="DUF7227"/>
    <property type="match status" value="1"/>
</dbReference>
<evidence type="ECO:0000313" key="4">
    <source>
        <dbReference type="Proteomes" id="UP000182840"/>
    </source>
</evidence>
<dbReference type="Proteomes" id="UP000182840">
    <property type="component" value="Chromosome"/>
</dbReference>
<protein>
    <recommendedName>
        <fullName evidence="2">DUF7227 domain-containing protein</fullName>
    </recommendedName>
</protein>
<accession>A0A1L3SXS8</accession>
<dbReference type="KEGG" id="meso:BSQ44_24160"/>
<reference evidence="4" key="1">
    <citation type="submission" date="2016-11" db="EMBL/GenBank/DDBJ databases">
        <title>Mesorhizobium oceanicum sp. nov., isolated from deep seawater in South China Sea.</title>
        <authorList>
            <person name="Fu G.-Y."/>
        </authorList>
    </citation>
    <scope>NUCLEOTIDE SEQUENCE [LARGE SCALE GENOMIC DNA]</scope>
    <source>
        <strain evidence="4">B7</strain>
    </source>
</reference>
<dbReference type="AlphaFoldDB" id="A0A1L3SXS8"/>